<accession>A0A916JZN3</accession>
<dbReference type="PANTHER" id="PTHR11786">
    <property type="entry name" value="N-HYDROXYARYLAMINE O-ACETYLTRANSFERASE"/>
    <property type="match status" value="1"/>
</dbReference>
<keyword evidence="2" id="KW-1185">Reference proteome</keyword>
<dbReference type="RefSeq" id="WP_218091962.1">
    <property type="nucleotide sequence ID" value="NZ_CAJVAS010000007.1"/>
</dbReference>
<gene>
    <name evidence="1" type="ORF">PAESOLCIP111_02179</name>
</gene>
<dbReference type="InterPro" id="IPR001447">
    <property type="entry name" value="Arylamine_N-AcTrfase"/>
</dbReference>
<evidence type="ECO:0000313" key="2">
    <source>
        <dbReference type="Proteomes" id="UP000693672"/>
    </source>
</evidence>
<name>A0A916JZN3_9BACL</name>
<reference evidence="1" key="1">
    <citation type="submission" date="2021-06" db="EMBL/GenBank/DDBJ databases">
        <authorList>
            <person name="Criscuolo A."/>
        </authorList>
    </citation>
    <scope>NUCLEOTIDE SEQUENCE</scope>
    <source>
        <strain evidence="1">CIP111600</strain>
    </source>
</reference>
<protein>
    <recommendedName>
        <fullName evidence="3">Arylamine N-acetyltransferase</fullName>
    </recommendedName>
</protein>
<comment type="caution">
    <text evidence="1">The sequence shown here is derived from an EMBL/GenBank/DDBJ whole genome shotgun (WGS) entry which is preliminary data.</text>
</comment>
<evidence type="ECO:0000313" key="1">
    <source>
        <dbReference type="EMBL" id="CAG7619080.1"/>
    </source>
</evidence>
<dbReference type="Pfam" id="PF00797">
    <property type="entry name" value="Acetyltransf_2"/>
    <property type="match status" value="1"/>
</dbReference>
<evidence type="ECO:0008006" key="3">
    <source>
        <dbReference type="Google" id="ProtNLM"/>
    </source>
</evidence>
<proteinExistence type="predicted"/>
<dbReference type="GO" id="GO:0016407">
    <property type="term" value="F:acetyltransferase activity"/>
    <property type="evidence" value="ECO:0007669"/>
    <property type="project" value="InterPro"/>
</dbReference>
<dbReference type="AlphaFoldDB" id="A0A916JZN3"/>
<organism evidence="1 2">
    <name type="scientific">Paenibacillus solanacearum</name>
    <dbReference type="NCBI Taxonomy" id="2048548"/>
    <lineage>
        <taxon>Bacteria</taxon>
        <taxon>Bacillati</taxon>
        <taxon>Bacillota</taxon>
        <taxon>Bacilli</taxon>
        <taxon>Bacillales</taxon>
        <taxon>Paenibacillaceae</taxon>
        <taxon>Paenibacillus</taxon>
    </lineage>
</organism>
<dbReference type="EMBL" id="CAJVAS010000007">
    <property type="protein sequence ID" value="CAG7619080.1"/>
    <property type="molecule type" value="Genomic_DNA"/>
</dbReference>
<dbReference type="PANTHER" id="PTHR11786:SF0">
    <property type="entry name" value="ARYLAMINE N-ACETYLTRANSFERASE 4-RELATED"/>
    <property type="match status" value="1"/>
</dbReference>
<dbReference type="Proteomes" id="UP000693672">
    <property type="component" value="Unassembled WGS sequence"/>
</dbReference>
<sequence length="292" mass="32986">MIMTLDDIQSYLNRIGIDAIEVPTLPYLFELHKAHVSRVPWQTLDIFAGQPATIDVRESVQLIVNGRSGYCFHLNGAFSTLLRSLGYRVSMHRAGVQPHGEAPRINSFHLGLTVTLENEAGEEERWIVDAGLGDLPYEPLPLRQGVYTQGPFIYQVVPSGIAEHGWRLVHDPGASFTGVDVAPEVVDGVDVFSANHEHYSRSADSPWIGLFLIRNRLAMESNELRGCMWSKHDGSGITKTELRSRTQWLDVLGDVFGERLVRYSGLEKEAIWQKVRQKHEEWLRSKESARRS</sequence>